<organism evidence="1 2">
    <name type="scientific">Curtobacterium aetherium</name>
    <dbReference type="NCBI Taxonomy" id="2841594"/>
    <lineage>
        <taxon>Bacteria</taxon>
        <taxon>Bacillati</taxon>
        <taxon>Actinomycetota</taxon>
        <taxon>Actinomycetes</taxon>
        <taxon>Micrococcales</taxon>
        <taxon>Microbacteriaceae</taxon>
        <taxon>Curtobacterium</taxon>
    </lineage>
</organism>
<keyword evidence="2" id="KW-1185">Reference proteome</keyword>
<evidence type="ECO:0000313" key="1">
    <source>
        <dbReference type="EMBL" id="QWS32684.1"/>
    </source>
</evidence>
<name>A0ACD1E1H0_9MICO</name>
<proteinExistence type="predicted"/>
<evidence type="ECO:0000313" key="2">
    <source>
        <dbReference type="Proteomes" id="UP000681794"/>
    </source>
</evidence>
<dbReference type="Proteomes" id="UP000681794">
    <property type="component" value="Chromosome"/>
</dbReference>
<accession>A0ACD1E1H0</accession>
<sequence>MLHRVLLALALAGAAAVVLTGCGAQNPTGQVSVTVSPNAADHAYQVKVYLPNGEPSARQQVYPGDTADFAGVPLGKVTVRAGDLCAERATVEADRVARVTLTTVGC</sequence>
<dbReference type="EMBL" id="CP076544">
    <property type="protein sequence ID" value="QWS32684.1"/>
    <property type="molecule type" value="Genomic_DNA"/>
</dbReference>
<protein>
    <submittedName>
        <fullName evidence="1">Uncharacterized protein</fullName>
    </submittedName>
</protein>
<reference evidence="1" key="1">
    <citation type="submission" date="2021-06" db="EMBL/GenBank/DDBJ databases">
        <authorList>
            <person name="Ellington A.J."/>
            <person name="Bryan N.C."/>
            <person name="Christner B.C."/>
            <person name="Reisch C.R."/>
        </authorList>
    </citation>
    <scope>NUCLEOTIDE SEQUENCE</scope>
    <source>
        <strain evidence="1">L6-1</strain>
    </source>
</reference>
<gene>
    <name evidence="1" type="ORF">KM842_10350</name>
</gene>